<evidence type="ECO:0000313" key="3">
    <source>
        <dbReference type="EMBL" id="MFD1420977.1"/>
    </source>
</evidence>
<evidence type="ECO:0000313" key="4">
    <source>
        <dbReference type="Proteomes" id="UP001597188"/>
    </source>
</evidence>
<organism evidence="3 4">
    <name type="scientific">Lactiplantibacillus songbeiensis</name>
    <dbReference type="NCBI Taxonomy" id="2559920"/>
    <lineage>
        <taxon>Bacteria</taxon>
        <taxon>Bacillati</taxon>
        <taxon>Bacillota</taxon>
        <taxon>Bacilli</taxon>
        <taxon>Lactobacillales</taxon>
        <taxon>Lactobacillaceae</taxon>
        <taxon>Lactiplantibacillus</taxon>
    </lineage>
</organism>
<comment type="caution">
    <text evidence="3">The sequence shown here is derived from an EMBL/GenBank/DDBJ whole genome shotgun (WGS) entry which is preliminary data.</text>
</comment>
<dbReference type="Pfam" id="PF08862">
    <property type="entry name" value="DUF1829"/>
    <property type="match status" value="1"/>
</dbReference>
<dbReference type="EMBL" id="JBHTOJ010000017">
    <property type="protein sequence ID" value="MFD1420977.1"/>
    <property type="molecule type" value="Genomic_DNA"/>
</dbReference>
<dbReference type="Proteomes" id="UP001597188">
    <property type="component" value="Unassembled WGS sequence"/>
</dbReference>
<feature type="domain" description="DUF1829" evidence="2">
    <location>
        <begin position="164"/>
        <end position="249"/>
    </location>
</feature>
<accession>A0ABW4C2D3</accession>
<sequence length="259" mass="30179">MHISTQSLQQAYLDWATQKQTFETKANFTTIRTPFVDMYHDTIELVIEYQAGQYILSDDGYTLDELDTLDLRLGSGRASKKRQAYFNQICLNFGIQVHQGELQIRFTDLTTIPQKQFQLVQGMLQIMDMLQTSRDRVSDYFLEDIRNYFFEKELSFVEDMSFQGQTGNMINFNYIFGKKSINDKAKAIKAVNHPKSTAYESPLMGIIDVRDSRPDTDFYVLANDTESISDKFISSFENYSIPVLQWSKRDDWIKTFKPS</sequence>
<proteinExistence type="predicted"/>
<dbReference type="RefSeq" id="WP_137635374.1">
    <property type="nucleotide sequence ID" value="NZ_BJDL01000021.1"/>
</dbReference>
<protein>
    <submittedName>
        <fullName evidence="3">DUF1828 domain-containing protein</fullName>
    </submittedName>
</protein>
<keyword evidence="4" id="KW-1185">Reference proteome</keyword>
<gene>
    <name evidence="3" type="ORF">ACFQ5L_08420</name>
</gene>
<name>A0ABW4C2D3_9LACO</name>
<reference evidence="4" key="1">
    <citation type="journal article" date="2019" name="Int. J. Syst. Evol. Microbiol.">
        <title>The Global Catalogue of Microorganisms (GCM) 10K type strain sequencing project: providing services to taxonomists for standard genome sequencing and annotation.</title>
        <authorList>
            <consortium name="The Broad Institute Genomics Platform"/>
            <consortium name="The Broad Institute Genome Sequencing Center for Infectious Disease"/>
            <person name="Wu L."/>
            <person name="Ma J."/>
        </authorList>
    </citation>
    <scope>NUCLEOTIDE SEQUENCE [LARGE SCALE GENOMIC DNA]</scope>
    <source>
        <strain evidence="4">CCM 8931</strain>
    </source>
</reference>
<dbReference type="InterPro" id="IPR014961">
    <property type="entry name" value="DUF1829"/>
</dbReference>
<feature type="domain" description="DUF1828" evidence="1">
    <location>
        <begin position="33"/>
        <end position="126"/>
    </location>
</feature>
<evidence type="ECO:0000259" key="1">
    <source>
        <dbReference type="Pfam" id="PF08861"/>
    </source>
</evidence>
<dbReference type="Pfam" id="PF08861">
    <property type="entry name" value="DUF1828"/>
    <property type="match status" value="1"/>
</dbReference>
<evidence type="ECO:0000259" key="2">
    <source>
        <dbReference type="Pfam" id="PF08862"/>
    </source>
</evidence>
<dbReference type="InterPro" id="IPR014960">
    <property type="entry name" value="DUF1828"/>
</dbReference>